<proteinExistence type="predicted"/>
<organism evidence="1 2">
    <name type="scientific">Empedobacter falsenii</name>
    <dbReference type="NCBI Taxonomy" id="343874"/>
    <lineage>
        <taxon>Bacteria</taxon>
        <taxon>Pseudomonadati</taxon>
        <taxon>Bacteroidota</taxon>
        <taxon>Flavobacteriia</taxon>
        <taxon>Flavobacteriales</taxon>
        <taxon>Weeksellaceae</taxon>
        <taxon>Empedobacter</taxon>
    </lineage>
</organism>
<gene>
    <name evidence="1" type="ORF">NCTC13456_01181</name>
</gene>
<dbReference type="STRING" id="343874.GCA_000805695_00338"/>
<protein>
    <submittedName>
        <fullName evidence="1">Uncharacterized protein</fullName>
    </submittedName>
</protein>
<evidence type="ECO:0000313" key="2">
    <source>
        <dbReference type="Proteomes" id="UP000254737"/>
    </source>
</evidence>
<evidence type="ECO:0000313" key="1">
    <source>
        <dbReference type="EMBL" id="STD54753.1"/>
    </source>
</evidence>
<name>A0A376G5U6_9FLAO</name>
<sequence length="121" mass="14166">MKSYLFILTVVLITCRPLLPVIDYLVNYDKISKEYCVNIERPELLCNGVCYLKEQISKTVNDEQNDDNKIQVSLRAIDYFIYQPTFEINTSTFTKSIEKISTIELAFETQYQLDQQLQPPI</sequence>
<dbReference type="AlphaFoldDB" id="A0A376G5U6"/>
<accession>A0A376G5U6</accession>
<reference evidence="1 2" key="1">
    <citation type="submission" date="2018-06" db="EMBL/GenBank/DDBJ databases">
        <authorList>
            <consortium name="Pathogen Informatics"/>
            <person name="Doyle S."/>
        </authorList>
    </citation>
    <scope>NUCLEOTIDE SEQUENCE [LARGE SCALE GENOMIC DNA]</scope>
    <source>
        <strain evidence="1 2">NCTC13456</strain>
    </source>
</reference>
<dbReference type="Proteomes" id="UP000254737">
    <property type="component" value="Unassembled WGS sequence"/>
</dbReference>
<dbReference type="EMBL" id="UFXS01000001">
    <property type="protein sequence ID" value="STD54753.1"/>
    <property type="molecule type" value="Genomic_DNA"/>
</dbReference>